<dbReference type="InterPro" id="IPR043133">
    <property type="entry name" value="GTP-CH-I_C/QueF"/>
</dbReference>
<evidence type="ECO:0000256" key="7">
    <source>
        <dbReference type="ARBA" id="ARBA00023134"/>
    </source>
</evidence>
<dbReference type="GO" id="GO:0046654">
    <property type="term" value="P:tetrahydrofolate biosynthetic process"/>
    <property type="evidence" value="ECO:0007669"/>
    <property type="project" value="UniProtKB-UniRule"/>
</dbReference>
<evidence type="ECO:0000259" key="10">
    <source>
        <dbReference type="Pfam" id="PF01227"/>
    </source>
</evidence>
<dbReference type="UniPathway" id="UPA00848">
    <property type="reaction ID" value="UER00151"/>
</dbReference>
<dbReference type="AlphaFoldDB" id="A0A328BM47"/>
<dbReference type="OrthoDB" id="9801207at2"/>
<keyword evidence="8" id="KW-0862">Zinc</keyword>
<evidence type="ECO:0000313" key="11">
    <source>
        <dbReference type="EMBL" id="RAK67755.1"/>
    </source>
</evidence>
<comment type="catalytic activity">
    <reaction evidence="1 8">
        <text>GTP + H2O = 7,8-dihydroneopterin 3'-triphosphate + formate + H(+)</text>
        <dbReference type="Rhea" id="RHEA:17473"/>
        <dbReference type="ChEBI" id="CHEBI:15377"/>
        <dbReference type="ChEBI" id="CHEBI:15378"/>
        <dbReference type="ChEBI" id="CHEBI:15740"/>
        <dbReference type="ChEBI" id="CHEBI:37565"/>
        <dbReference type="ChEBI" id="CHEBI:58462"/>
        <dbReference type="EC" id="3.5.4.16"/>
    </reaction>
</comment>
<comment type="pathway">
    <text evidence="2 8">Cofactor biosynthesis; 7,8-dihydroneopterin triphosphate biosynthesis; 7,8-dihydroneopterin triphosphate from GTP: step 1/1.</text>
</comment>
<dbReference type="NCBIfam" id="TIGR00063">
    <property type="entry name" value="folE"/>
    <property type="match status" value="1"/>
</dbReference>
<keyword evidence="8" id="KW-0479">Metal-binding</keyword>
<dbReference type="Pfam" id="PF01227">
    <property type="entry name" value="GTP_cyclohydroI"/>
    <property type="match status" value="1"/>
</dbReference>
<keyword evidence="6 8" id="KW-0378">Hydrolase</keyword>
<keyword evidence="5 8" id="KW-0554">One-carbon metabolism</keyword>
<dbReference type="InterPro" id="IPR001474">
    <property type="entry name" value="GTP_CycHdrlase_I"/>
</dbReference>
<dbReference type="FunFam" id="3.30.1130.10:FF:000001">
    <property type="entry name" value="GTP cyclohydrolase 1"/>
    <property type="match status" value="1"/>
</dbReference>
<feature type="region of interest" description="Disordered" evidence="9">
    <location>
        <begin position="1"/>
        <end position="20"/>
    </location>
</feature>
<dbReference type="PANTHER" id="PTHR11109">
    <property type="entry name" value="GTP CYCLOHYDROLASE I"/>
    <property type="match status" value="1"/>
</dbReference>
<dbReference type="NCBIfam" id="NF006826">
    <property type="entry name" value="PRK09347.1-3"/>
    <property type="match status" value="1"/>
</dbReference>
<dbReference type="Proteomes" id="UP000249524">
    <property type="component" value="Unassembled WGS sequence"/>
</dbReference>
<sequence>MDAPARDRTLIGSEDGSLEPITRPTREEAMEAVRTLIAWAGDDPRREGVIDTPKRVVDAYAEWFEGYRLDPAKELSRTFEDVQGYDDIVMLRDIEVESHCEHHMAPFLGKAYVAYMPTNRVVGISKLAKVVEIFARRLQTQETMTQQIADAITDSLRPAGVAVLIDAAHQCMTTRGVHHRHVSTITTQFTGVFKTDPTLRQRFLDFVNRK</sequence>
<feature type="domain" description="GTP cyclohydrolase I" evidence="10">
    <location>
        <begin position="31"/>
        <end position="207"/>
    </location>
</feature>
<gene>
    <name evidence="8 11" type="primary">folE</name>
    <name evidence="11" type="ORF">DJ019_07590</name>
</gene>
<evidence type="ECO:0000256" key="4">
    <source>
        <dbReference type="ARBA" id="ARBA00011857"/>
    </source>
</evidence>
<dbReference type="GO" id="GO:0005737">
    <property type="term" value="C:cytoplasm"/>
    <property type="evidence" value="ECO:0007669"/>
    <property type="project" value="TreeGrafter"/>
</dbReference>
<dbReference type="PANTHER" id="PTHR11109:SF7">
    <property type="entry name" value="GTP CYCLOHYDROLASE 1"/>
    <property type="match status" value="1"/>
</dbReference>
<dbReference type="EC" id="3.5.4.16" evidence="8"/>
<protein>
    <recommendedName>
        <fullName evidence="8">GTP cyclohydrolase 1</fullName>
        <ecNumber evidence="8">3.5.4.16</ecNumber>
    </recommendedName>
    <alternativeName>
        <fullName evidence="8">GTP cyclohydrolase I</fullName>
        <shortName evidence="8">GTP-CH-I</shortName>
    </alternativeName>
</protein>
<keyword evidence="12" id="KW-1185">Reference proteome</keyword>
<evidence type="ECO:0000256" key="8">
    <source>
        <dbReference type="HAMAP-Rule" id="MF_00223"/>
    </source>
</evidence>
<keyword evidence="8" id="KW-0547">Nucleotide-binding</keyword>
<reference evidence="11 12" key="1">
    <citation type="submission" date="2018-05" db="EMBL/GenBank/DDBJ databases">
        <authorList>
            <person name="Lanie J.A."/>
            <person name="Ng W.-L."/>
            <person name="Kazmierczak K.M."/>
            <person name="Andrzejewski T.M."/>
            <person name="Davidsen T.M."/>
            <person name="Wayne K.J."/>
            <person name="Tettelin H."/>
            <person name="Glass J.I."/>
            <person name="Rusch D."/>
            <person name="Podicherti R."/>
            <person name="Tsui H.-C.T."/>
            <person name="Winkler M.E."/>
        </authorList>
    </citation>
    <scope>NUCLEOTIDE SEQUENCE [LARGE SCALE GENOMIC DNA]</scope>
    <source>
        <strain evidence="11 12">BUT-10</strain>
    </source>
</reference>
<dbReference type="PROSITE" id="PS00859">
    <property type="entry name" value="GTP_CYCLOHYDROL_1_1"/>
    <property type="match status" value="1"/>
</dbReference>
<dbReference type="GO" id="GO:0005525">
    <property type="term" value="F:GTP binding"/>
    <property type="evidence" value="ECO:0007669"/>
    <property type="project" value="UniProtKB-KW"/>
</dbReference>
<comment type="caution">
    <text evidence="11">The sequence shown here is derived from an EMBL/GenBank/DDBJ whole genome shotgun (WGS) entry which is preliminary data.</text>
</comment>
<comment type="subunit">
    <text evidence="8">Homopolymer.</text>
</comment>
<organism evidence="11 12">
    <name type="scientific">Phenylobacterium kunshanense</name>
    <dbReference type="NCBI Taxonomy" id="1445034"/>
    <lineage>
        <taxon>Bacteria</taxon>
        <taxon>Pseudomonadati</taxon>
        <taxon>Pseudomonadota</taxon>
        <taxon>Alphaproteobacteria</taxon>
        <taxon>Caulobacterales</taxon>
        <taxon>Caulobacteraceae</taxon>
        <taxon>Phenylobacterium</taxon>
    </lineage>
</organism>
<dbReference type="GO" id="GO:0008270">
    <property type="term" value="F:zinc ion binding"/>
    <property type="evidence" value="ECO:0007669"/>
    <property type="project" value="UniProtKB-UniRule"/>
</dbReference>
<dbReference type="GO" id="GO:0003934">
    <property type="term" value="F:GTP cyclohydrolase I activity"/>
    <property type="evidence" value="ECO:0007669"/>
    <property type="project" value="UniProtKB-UniRule"/>
</dbReference>
<evidence type="ECO:0000256" key="9">
    <source>
        <dbReference type="SAM" id="MobiDB-lite"/>
    </source>
</evidence>
<dbReference type="NCBIfam" id="NF006825">
    <property type="entry name" value="PRK09347.1-2"/>
    <property type="match status" value="1"/>
</dbReference>
<dbReference type="InterPro" id="IPR018234">
    <property type="entry name" value="GTP_CycHdrlase_I_CS"/>
</dbReference>
<dbReference type="HAMAP" id="MF_00223">
    <property type="entry name" value="FolE"/>
    <property type="match status" value="1"/>
</dbReference>
<name>A0A328BM47_9CAUL</name>
<dbReference type="InterPro" id="IPR043134">
    <property type="entry name" value="GTP-CH-I_N"/>
</dbReference>
<feature type="binding site" evidence="8">
    <location>
        <position position="171"/>
    </location>
    <ligand>
        <name>Zn(2+)</name>
        <dbReference type="ChEBI" id="CHEBI:29105"/>
    </ligand>
</feature>
<feature type="binding site" evidence="8">
    <location>
        <position position="100"/>
    </location>
    <ligand>
        <name>Zn(2+)</name>
        <dbReference type="ChEBI" id="CHEBI:29105"/>
    </ligand>
</feature>
<dbReference type="EMBL" id="QFYS01000002">
    <property type="protein sequence ID" value="RAK67755.1"/>
    <property type="molecule type" value="Genomic_DNA"/>
</dbReference>
<evidence type="ECO:0000313" key="12">
    <source>
        <dbReference type="Proteomes" id="UP000249524"/>
    </source>
</evidence>
<dbReference type="GO" id="GO:0006730">
    <property type="term" value="P:one-carbon metabolic process"/>
    <property type="evidence" value="ECO:0007669"/>
    <property type="project" value="UniProtKB-UniRule"/>
</dbReference>
<evidence type="ECO:0000256" key="5">
    <source>
        <dbReference type="ARBA" id="ARBA00022563"/>
    </source>
</evidence>
<feature type="binding site" evidence="8">
    <location>
        <position position="103"/>
    </location>
    <ligand>
        <name>Zn(2+)</name>
        <dbReference type="ChEBI" id="CHEBI:29105"/>
    </ligand>
</feature>
<dbReference type="RefSeq" id="WP_111275364.1">
    <property type="nucleotide sequence ID" value="NZ_QFYS01000002.1"/>
</dbReference>
<dbReference type="Gene3D" id="1.10.286.10">
    <property type="match status" value="1"/>
</dbReference>
<evidence type="ECO:0000256" key="3">
    <source>
        <dbReference type="ARBA" id="ARBA00008085"/>
    </source>
</evidence>
<evidence type="ECO:0000256" key="6">
    <source>
        <dbReference type="ARBA" id="ARBA00022801"/>
    </source>
</evidence>
<keyword evidence="7 8" id="KW-0342">GTP-binding</keyword>
<dbReference type="FunFam" id="1.10.286.10:FF:000001">
    <property type="entry name" value="GTP cyclohydrolase 1"/>
    <property type="match status" value="1"/>
</dbReference>
<dbReference type="Gene3D" id="3.30.1130.10">
    <property type="match status" value="1"/>
</dbReference>
<comment type="similarity">
    <text evidence="3 8">Belongs to the GTP cyclohydrolase I family.</text>
</comment>
<evidence type="ECO:0000256" key="1">
    <source>
        <dbReference type="ARBA" id="ARBA00001052"/>
    </source>
</evidence>
<accession>A0A328BM47</accession>
<dbReference type="InterPro" id="IPR020602">
    <property type="entry name" value="GTP_CycHdrlase_I_dom"/>
</dbReference>
<dbReference type="GO" id="GO:0006729">
    <property type="term" value="P:tetrahydrobiopterin biosynthetic process"/>
    <property type="evidence" value="ECO:0007669"/>
    <property type="project" value="TreeGrafter"/>
</dbReference>
<proteinExistence type="inferred from homology"/>
<dbReference type="SUPFAM" id="SSF55620">
    <property type="entry name" value="Tetrahydrobiopterin biosynthesis enzymes-like"/>
    <property type="match status" value="1"/>
</dbReference>
<comment type="subunit">
    <text evidence="4">Toroid-shaped homodecamer, composed of two pentamers of five dimers.</text>
</comment>
<evidence type="ECO:0000256" key="2">
    <source>
        <dbReference type="ARBA" id="ARBA00005080"/>
    </source>
</evidence>